<evidence type="ECO:0000313" key="1">
    <source>
        <dbReference type="EMBL" id="PNS91404.1"/>
    </source>
</evidence>
<keyword evidence="2" id="KW-1185">Reference proteome</keyword>
<reference evidence="1 2" key="1">
    <citation type="journal article" date="2006" name="Science">
        <title>The genome of black cottonwood, Populus trichocarpa (Torr. &amp; Gray).</title>
        <authorList>
            <person name="Tuskan G.A."/>
            <person name="Difazio S."/>
            <person name="Jansson S."/>
            <person name="Bohlmann J."/>
            <person name="Grigoriev I."/>
            <person name="Hellsten U."/>
            <person name="Putnam N."/>
            <person name="Ralph S."/>
            <person name="Rombauts S."/>
            <person name="Salamov A."/>
            <person name="Schein J."/>
            <person name="Sterck L."/>
            <person name="Aerts A."/>
            <person name="Bhalerao R.R."/>
            <person name="Bhalerao R.P."/>
            <person name="Blaudez D."/>
            <person name="Boerjan W."/>
            <person name="Brun A."/>
            <person name="Brunner A."/>
            <person name="Busov V."/>
            <person name="Campbell M."/>
            <person name="Carlson J."/>
            <person name="Chalot M."/>
            <person name="Chapman J."/>
            <person name="Chen G.L."/>
            <person name="Cooper D."/>
            <person name="Coutinho P.M."/>
            <person name="Couturier J."/>
            <person name="Covert S."/>
            <person name="Cronk Q."/>
            <person name="Cunningham R."/>
            <person name="Davis J."/>
            <person name="Degroeve S."/>
            <person name="Dejardin A."/>
            <person name="Depamphilis C."/>
            <person name="Detter J."/>
            <person name="Dirks B."/>
            <person name="Dubchak I."/>
            <person name="Duplessis S."/>
            <person name="Ehlting J."/>
            <person name="Ellis B."/>
            <person name="Gendler K."/>
            <person name="Goodstein D."/>
            <person name="Gribskov M."/>
            <person name="Grimwood J."/>
            <person name="Groover A."/>
            <person name="Gunter L."/>
            <person name="Hamberger B."/>
            <person name="Heinze B."/>
            <person name="Helariutta Y."/>
            <person name="Henrissat B."/>
            <person name="Holligan D."/>
            <person name="Holt R."/>
            <person name="Huang W."/>
            <person name="Islam-Faridi N."/>
            <person name="Jones S."/>
            <person name="Jones-Rhoades M."/>
            <person name="Jorgensen R."/>
            <person name="Joshi C."/>
            <person name="Kangasjarvi J."/>
            <person name="Karlsson J."/>
            <person name="Kelleher C."/>
            <person name="Kirkpatrick R."/>
            <person name="Kirst M."/>
            <person name="Kohler A."/>
            <person name="Kalluri U."/>
            <person name="Larimer F."/>
            <person name="Leebens-Mack J."/>
            <person name="Leple J.C."/>
            <person name="Locascio P."/>
            <person name="Lou Y."/>
            <person name="Lucas S."/>
            <person name="Martin F."/>
            <person name="Montanini B."/>
            <person name="Napoli C."/>
            <person name="Nelson D.R."/>
            <person name="Nelson C."/>
            <person name="Nieminen K."/>
            <person name="Nilsson O."/>
            <person name="Pereda V."/>
            <person name="Peter G."/>
            <person name="Philippe R."/>
            <person name="Pilate G."/>
            <person name="Poliakov A."/>
            <person name="Razumovskaya J."/>
            <person name="Richardson P."/>
            <person name="Rinaldi C."/>
            <person name="Ritland K."/>
            <person name="Rouze P."/>
            <person name="Ryaboy D."/>
            <person name="Schmutz J."/>
            <person name="Schrader J."/>
            <person name="Segerman B."/>
            <person name="Shin H."/>
            <person name="Siddiqui A."/>
            <person name="Sterky F."/>
            <person name="Terry A."/>
            <person name="Tsai C.J."/>
            <person name="Uberbacher E."/>
            <person name="Unneberg P."/>
            <person name="Vahala J."/>
            <person name="Wall K."/>
            <person name="Wessler S."/>
            <person name="Yang G."/>
            <person name="Yin T."/>
            <person name="Douglas C."/>
            <person name="Marra M."/>
            <person name="Sandberg G."/>
            <person name="Van de Peer Y."/>
            <person name="Rokhsar D."/>
        </authorList>
    </citation>
    <scope>NUCLEOTIDE SEQUENCE [LARGE SCALE GENOMIC DNA]</scope>
    <source>
        <strain evidence="2">cv. Nisqually</strain>
    </source>
</reference>
<accession>B9N2C1</accession>
<sequence length="199" mass="23089">MWWLVQLCCGTAGLVRVEERKGNWVVLHQLKGVVDVEVLVVEVCHGSERDVQLLMALLEKVWRGRGFCMGFKTSGFWAKTSLVCDGGDRSWFNGYCGGETVDLDGCLSFWLMEGERMGLWFLAFIYWVFIERKSRALFRVNGREVMWRIRWLLASSKMEVMRKKAEAVGEDDSDGEFLLVPVLCGRRIGYECWVFQYWS</sequence>
<dbReference type="Proteomes" id="UP000006729">
    <property type="component" value="Chromosome 19"/>
</dbReference>
<gene>
    <name evidence="1" type="ORF">POPTR_019G101600</name>
</gene>
<protein>
    <submittedName>
        <fullName evidence="1">Uncharacterized protein</fullName>
    </submittedName>
</protein>
<dbReference type="AlphaFoldDB" id="B9N2C1"/>
<name>B9N2C1_POPTR</name>
<evidence type="ECO:0000313" key="2">
    <source>
        <dbReference type="Proteomes" id="UP000006729"/>
    </source>
</evidence>
<dbReference type="EMBL" id="CM009308">
    <property type="protein sequence ID" value="PNS91404.1"/>
    <property type="molecule type" value="Genomic_DNA"/>
</dbReference>
<dbReference type="InParanoid" id="B9N2C1"/>
<dbReference type="HOGENOM" id="CLU_1374254_0_0_1"/>
<organism evidence="1 2">
    <name type="scientific">Populus trichocarpa</name>
    <name type="common">Western balsam poplar</name>
    <name type="synonym">Populus balsamifera subsp. trichocarpa</name>
    <dbReference type="NCBI Taxonomy" id="3694"/>
    <lineage>
        <taxon>Eukaryota</taxon>
        <taxon>Viridiplantae</taxon>
        <taxon>Streptophyta</taxon>
        <taxon>Embryophyta</taxon>
        <taxon>Tracheophyta</taxon>
        <taxon>Spermatophyta</taxon>
        <taxon>Magnoliopsida</taxon>
        <taxon>eudicotyledons</taxon>
        <taxon>Gunneridae</taxon>
        <taxon>Pentapetalae</taxon>
        <taxon>rosids</taxon>
        <taxon>fabids</taxon>
        <taxon>Malpighiales</taxon>
        <taxon>Salicaceae</taxon>
        <taxon>Saliceae</taxon>
        <taxon>Populus</taxon>
    </lineage>
</organism>
<proteinExistence type="predicted"/>